<proteinExistence type="predicted"/>
<dbReference type="GeneID" id="41332327"/>
<protein>
    <submittedName>
        <fullName evidence="1">FirrV-1-C4</fullName>
    </submittedName>
</protein>
<reference evidence="1" key="1">
    <citation type="journal article" date="2003" name="J. Mol. Evol.">
        <title>Comparisons of two large phaeoviral genomes and evolutionary implications.</title>
        <authorList>
            <person name="Delaroque N."/>
            <person name="Boland W."/>
            <person name="Muller D.G."/>
            <person name="Knippers R."/>
        </authorList>
    </citation>
    <scope>NUCLEOTIDE SEQUENCE</scope>
    <source>
        <strain evidence="1">FirrV-1</strain>
    </source>
</reference>
<accession>Q6XLX4</accession>
<sequence length="525" mass="55691">MTLNLTGTVSVGSIVINQDSLELAQLADVTASDPSHNDVLMYNDSTLDSEYVDGWVSRGLKLEHLTNVNAATAPDDGNLLVWNDSAVNTAYPTGWVNKDVSAVFSNLQTIVQGIGNVQIASITAGRGNVAGTDHFMMTESVTTGDANVSISSFADHNPLYKKEISDESFTFVKTLSKGVVEHMTYTAGTVFRSLKGLTGISGPFPMPLCPVSLALKFCRFYVSEASASVIVVSAGTECTVHLYEADGTTIHQGPVDIAEYGISTLTAGSAGEYVLLSTGSVVCAIQEANNTNMRPAVHMNSELIGFNTDGIITAQQSGTTVTFYRQNHTTGTLQVQSGTSVSGTTSFGSDEHFNPTGALILTADHPISGRFKQDTSGTQALAMWPLRHLTQSFGLPSTIGTSSDYGLACLAAVSKYTGTAFVYTSSGVLVASFDLTRDASITPATTPEHQLYPAAGRWKPSDEATPEELQGGYVHVNVPACVFMNMGSEVMLSGGETEERKADIKFDSTGLARRRDIDSGTWVVC</sequence>
<evidence type="ECO:0000313" key="1">
    <source>
        <dbReference type="EMBL" id="AAR26937.1"/>
    </source>
</evidence>
<dbReference type="RefSeq" id="YP_009665731.1">
    <property type="nucleotide sequence ID" value="NC_043255.1"/>
</dbReference>
<organism evidence="1">
    <name type="scientific">Feldmannia irregularis virus a</name>
    <dbReference type="NCBI Taxonomy" id="231992"/>
    <lineage>
        <taxon>Viruses</taxon>
        <taxon>Varidnaviria</taxon>
        <taxon>Bamfordvirae</taxon>
        <taxon>Nucleocytoviricota</taxon>
        <taxon>Megaviricetes</taxon>
        <taxon>Algavirales</taxon>
        <taxon>Phycodnaviridae</taxon>
        <taxon>Phaeovirus</taxon>
        <taxon>Phaeovirus irregularis</taxon>
    </lineage>
</organism>
<dbReference type="KEGG" id="vg:41332327"/>
<dbReference type="EMBL" id="AY225135">
    <property type="protein sequence ID" value="AAR26937.1"/>
    <property type="molecule type" value="Genomic_DNA"/>
</dbReference>
<reference evidence="1" key="2">
    <citation type="submission" date="2014-06" db="EMBL/GenBank/DDBJ databases">
        <authorList>
            <person name="Delaroque N."/>
            <person name="Knippers R."/>
            <person name="Mueller D.G."/>
            <person name="Bothe G."/>
            <person name="Thomas P."/>
            <person name="Boland W."/>
        </authorList>
    </citation>
    <scope>NUCLEOTIDE SEQUENCE</scope>
    <source>
        <strain evidence="1">FirrV-1</strain>
    </source>
</reference>
<name>Q6XLX4_9PHYC</name>